<evidence type="ECO:0000256" key="7">
    <source>
        <dbReference type="ARBA" id="ARBA00023004"/>
    </source>
</evidence>
<dbReference type="SMART" id="SM00382">
    <property type="entry name" value="AAA"/>
    <property type="match status" value="1"/>
</dbReference>
<keyword evidence="8" id="KW-0406">Ion transport</keyword>
<dbReference type="RefSeq" id="WP_192541781.1">
    <property type="nucleotide sequence ID" value="NZ_JBQDLW010000007.1"/>
</dbReference>
<keyword evidence="4" id="KW-0410">Iron transport</keyword>
<dbReference type="Pfam" id="PF00005">
    <property type="entry name" value="ABC_tran"/>
    <property type="match status" value="1"/>
</dbReference>
<evidence type="ECO:0000256" key="5">
    <source>
        <dbReference type="ARBA" id="ARBA00022741"/>
    </source>
</evidence>
<feature type="domain" description="ABC transporter" evidence="10">
    <location>
        <begin position="2"/>
        <end position="236"/>
    </location>
</feature>
<evidence type="ECO:0000313" key="12">
    <source>
        <dbReference type="Proteomes" id="UP000707245"/>
    </source>
</evidence>
<dbReference type="CDD" id="cd03214">
    <property type="entry name" value="ABC_Iron-Siderophores_B12_Hemin"/>
    <property type="match status" value="1"/>
</dbReference>
<evidence type="ECO:0000256" key="8">
    <source>
        <dbReference type="ARBA" id="ARBA00023065"/>
    </source>
</evidence>
<keyword evidence="12" id="KW-1185">Reference proteome</keyword>
<comment type="caution">
    <text evidence="11">The sequence shown here is derived from an EMBL/GenBank/DDBJ whole genome shotgun (WGS) entry which is preliminary data.</text>
</comment>
<evidence type="ECO:0000259" key="10">
    <source>
        <dbReference type="PROSITE" id="PS50893"/>
    </source>
</evidence>
<reference evidence="11 12" key="1">
    <citation type="submission" date="2020-07" db="EMBL/GenBank/DDBJ databases">
        <title>Halophilic bacteria isolated from french cheeses.</title>
        <authorList>
            <person name="Kothe C.I."/>
            <person name="Farah-Kraiem B."/>
            <person name="Renault P."/>
            <person name="Dridi B."/>
        </authorList>
    </citation>
    <scope>NUCLEOTIDE SEQUENCE [LARGE SCALE GENOMIC DNA]</scope>
    <source>
        <strain evidence="11 12">FME14</strain>
    </source>
</reference>
<evidence type="ECO:0000256" key="9">
    <source>
        <dbReference type="ARBA" id="ARBA00023136"/>
    </source>
</evidence>
<dbReference type="InterPro" id="IPR027417">
    <property type="entry name" value="P-loop_NTPase"/>
</dbReference>
<dbReference type="InterPro" id="IPR003439">
    <property type="entry name" value="ABC_transporter-like_ATP-bd"/>
</dbReference>
<keyword evidence="6 11" id="KW-0067">ATP-binding</keyword>
<keyword evidence="3" id="KW-1003">Cell membrane</keyword>
<evidence type="ECO:0000256" key="6">
    <source>
        <dbReference type="ARBA" id="ARBA00022840"/>
    </source>
</evidence>
<protein>
    <submittedName>
        <fullName evidence="11">ATP-binding cassette domain-containing protein</fullName>
    </submittedName>
</protein>
<accession>A0ABR9FMB8</accession>
<comment type="subcellular location">
    <subcellularLocation>
        <location evidence="1">Cell membrane</location>
        <topology evidence="1">Peripheral membrane protein</topology>
    </subcellularLocation>
</comment>
<keyword evidence="2" id="KW-0813">Transport</keyword>
<evidence type="ECO:0000313" key="11">
    <source>
        <dbReference type="EMBL" id="MBE0457973.1"/>
    </source>
</evidence>
<evidence type="ECO:0000256" key="4">
    <source>
        <dbReference type="ARBA" id="ARBA00022496"/>
    </source>
</evidence>
<dbReference type="Gene3D" id="3.40.50.300">
    <property type="entry name" value="P-loop containing nucleotide triphosphate hydrolases"/>
    <property type="match status" value="1"/>
</dbReference>
<evidence type="ECO:0000256" key="2">
    <source>
        <dbReference type="ARBA" id="ARBA00022448"/>
    </source>
</evidence>
<keyword evidence="7" id="KW-0408">Iron</keyword>
<dbReference type="InterPro" id="IPR003593">
    <property type="entry name" value="AAA+_ATPase"/>
</dbReference>
<keyword evidence="5" id="KW-0547">Nucleotide-binding</keyword>
<gene>
    <name evidence="11" type="ORF">EI167_11030</name>
</gene>
<evidence type="ECO:0000256" key="1">
    <source>
        <dbReference type="ARBA" id="ARBA00004202"/>
    </source>
</evidence>
<name>A0ABR9FMB8_9GAMM</name>
<keyword evidence="9" id="KW-0472">Membrane</keyword>
<dbReference type="PROSITE" id="PS50893">
    <property type="entry name" value="ABC_TRANSPORTER_2"/>
    <property type="match status" value="1"/>
</dbReference>
<dbReference type="GO" id="GO:0005524">
    <property type="term" value="F:ATP binding"/>
    <property type="evidence" value="ECO:0007669"/>
    <property type="project" value="UniProtKB-KW"/>
</dbReference>
<sequence length="257" mass="28660">MITVTNLSYSYQNTRVLKNINACFPEQQLTSLIGPNGAGKSTLLMSIGRLLGGDKKCITLNHRPISEIPTKELALKIATLRQTTNIDLRITVRELVAFGRFPHNRGKLTTLDNEAIDHALAFLSISQLENTFIDELSGGQRQLCFLAMTIAQQTPYLLLDEPLNNLDMKHASHIMNALRRLCDEQKRTIILVVHDINFAANYSDHLVALKKGSVHSSGTVEQVVTQKNLQDLYEFNIEIMPSSQGPICNYFHSTGVA</sequence>
<dbReference type="SUPFAM" id="SSF52540">
    <property type="entry name" value="P-loop containing nucleoside triphosphate hydrolases"/>
    <property type="match status" value="1"/>
</dbReference>
<dbReference type="Proteomes" id="UP000707245">
    <property type="component" value="Unassembled WGS sequence"/>
</dbReference>
<dbReference type="EMBL" id="RRZA01000030">
    <property type="protein sequence ID" value="MBE0457973.1"/>
    <property type="molecule type" value="Genomic_DNA"/>
</dbReference>
<organism evidence="11 12">
    <name type="scientific">Pseudoalteromonas prydzensis</name>
    <dbReference type="NCBI Taxonomy" id="182141"/>
    <lineage>
        <taxon>Bacteria</taxon>
        <taxon>Pseudomonadati</taxon>
        <taxon>Pseudomonadota</taxon>
        <taxon>Gammaproteobacteria</taxon>
        <taxon>Alteromonadales</taxon>
        <taxon>Pseudoalteromonadaceae</taxon>
        <taxon>Pseudoalteromonas</taxon>
    </lineage>
</organism>
<proteinExistence type="predicted"/>
<dbReference type="PANTHER" id="PTHR42771">
    <property type="entry name" value="IRON(3+)-HYDROXAMATE IMPORT ATP-BINDING PROTEIN FHUC"/>
    <property type="match status" value="1"/>
</dbReference>
<dbReference type="InterPro" id="IPR051535">
    <property type="entry name" value="Siderophore_ABC-ATPase"/>
</dbReference>
<dbReference type="PANTHER" id="PTHR42771:SF3">
    <property type="entry name" value="PETROBACTIN IMPORT ATP-BINDING PROTEIN YCLP"/>
    <property type="match status" value="1"/>
</dbReference>
<evidence type="ECO:0000256" key="3">
    <source>
        <dbReference type="ARBA" id="ARBA00022475"/>
    </source>
</evidence>